<organism evidence="5 6">
    <name type="scientific">Coregonus suidteri</name>
    <dbReference type="NCBI Taxonomy" id="861788"/>
    <lineage>
        <taxon>Eukaryota</taxon>
        <taxon>Metazoa</taxon>
        <taxon>Chordata</taxon>
        <taxon>Craniata</taxon>
        <taxon>Vertebrata</taxon>
        <taxon>Euteleostomi</taxon>
        <taxon>Actinopterygii</taxon>
        <taxon>Neopterygii</taxon>
        <taxon>Teleostei</taxon>
        <taxon>Protacanthopterygii</taxon>
        <taxon>Salmoniformes</taxon>
        <taxon>Salmonidae</taxon>
        <taxon>Coregoninae</taxon>
        <taxon>Coregonus</taxon>
    </lineage>
</organism>
<feature type="region of interest" description="Disordered" evidence="3">
    <location>
        <begin position="147"/>
        <end position="201"/>
    </location>
</feature>
<dbReference type="GO" id="GO:0005737">
    <property type="term" value="C:cytoplasm"/>
    <property type="evidence" value="ECO:0007669"/>
    <property type="project" value="TreeGrafter"/>
</dbReference>
<feature type="region of interest" description="Disordered" evidence="3">
    <location>
        <begin position="1168"/>
        <end position="1545"/>
    </location>
</feature>
<dbReference type="InterPro" id="IPR036886">
    <property type="entry name" value="Villin_headpiece_dom_sf"/>
</dbReference>
<feature type="compositionally biased region" description="Basic and acidic residues" evidence="3">
    <location>
        <begin position="1376"/>
        <end position="1407"/>
    </location>
</feature>
<feature type="compositionally biased region" description="Polar residues" evidence="3">
    <location>
        <begin position="1471"/>
        <end position="1482"/>
    </location>
</feature>
<evidence type="ECO:0000313" key="5">
    <source>
        <dbReference type="EMBL" id="KAK6302993.1"/>
    </source>
</evidence>
<dbReference type="SUPFAM" id="SSF47050">
    <property type="entry name" value="VHP, Villin headpiece domain"/>
    <property type="match status" value="1"/>
</dbReference>
<feature type="compositionally biased region" description="Basic and acidic residues" evidence="3">
    <location>
        <begin position="1032"/>
        <end position="1051"/>
    </location>
</feature>
<evidence type="ECO:0000256" key="3">
    <source>
        <dbReference type="SAM" id="MobiDB-lite"/>
    </source>
</evidence>
<dbReference type="Gene3D" id="1.10.950.10">
    <property type="entry name" value="Villin headpiece domain"/>
    <property type="match status" value="1"/>
</dbReference>
<dbReference type="GO" id="GO:0051016">
    <property type="term" value="P:barbed-end actin filament capping"/>
    <property type="evidence" value="ECO:0007669"/>
    <property type="project" value="TreeGrafter"/>
</dbReference>
<feature type="compositionally biased region" description="Low complexity" evidence="3">
    <location>
        <begin position="307"/>
        <end position="321"/>
    </location>
</feature>
<dbReference type="InterPro" id="IPR003128">
    <property type="entry name" value="Villin_headpiece"/>
</dbReference>
<dbReference type="InterPro" id="IPR007122">
    <property type="entry name" value="Villin/Gelsolin"/>
</dbReference>
<feature type="compositionally biased region" description="Basic and acidic residues" evidence="3">
    <location>
        <begin position="609"/>
        <end position="635"/>
    </location>
</feature>
<dbReference type="CDD" id="cd11288">
    <property type="entry name" value="gelsolin_S5_like"/>
    <property type="match status" value="1"/>
</dbReference>
<feature type="region of interest" description="Disordered" evidence="3">
    <location>
        <begin position="440"/>
        <end position="544"/>
    </location>
</feature>
<dbReference type="InterPro" id="IPR007123">
    <property type="entry name" value="Gelsolin-like_dom"/>
</dbReference>
<dbReference type="SMART" id="SM00262">
    <property type="entry name" value="GEL"/>
    <property type="match status" value="4"/>
</dbReference>
<comment type="caution">
    <text evidence="5">The sequence shown here is derived from an EMBL/GenBank/DDBJ whole genome shotgun (WGS) entry which is preliminary data.</text>
</comment>
<feature type="compositionally biased region" description="Polar residues" evidence="3">
    <location>
        <begin position="772"/>
        <end position="783"/>
    </location>
</feature>
<dbReference type="GO" id="GO:0051014">
    <property type="term" value="P:actin filament severing"/>
    <property type="evidence" value="ECO:0007669"/>
    <property type="project" value="TreeGrafter"/>
</dbReference>
<feature type="compositionally biased region" description="Polar residues" evidence="3">
    <location>
        <begin position="1531"/>
        <end position="1542"/>
    </location>
</feature>
<feature type="compositionally biased region" description="Basic and acidic residues" evidence="3">
    <location>
        <begin position="256"/>
        <end position="269"/>
    </location>
</feature>
<feature type="region of interest" description="Disordered" evidence="3">
    <location>
        <begin position="352"/>
        <end position="410"/>
    </location>
</feature>
<accession>A0AAN8L475</accession>
<dbReference type="PROSITE" id="PS51089">
    <property type="entry name" value="HP"/>
    <property type="match status" value="1"/>
</dbReference>
<dbReference type="Proteomes" id="UP001356427">
    <property type="component" value="Unassembled WGS sequence"/>
</dbReference>
<dbReference type="Pfam" id="PF00626">
    <property type="entry name" value="Gelsolin"/>
    <property type="match status" value="1"/>
</dbReference>
<proteinExistence type="inferred from homology"/>
<sequence>MFRNPWITNYLCHVKYGVGGQGFGTEAPVKLCTSTSLPTEALSFQNDFSFRDKTELVKSATDIDANLLAVLPKVSELKKHFESVVSSGLEMNRKERISRRLEGIESEVPLALIPSCAGLVANRMLEEDPPRYTRVSDPCEPTMVSRYSREQMEVPQMPVSSPDRQSRARGRPGDHPGPAAHPHAEPALSPSGGPVDPASLSSKAERIARYKAERRRQLSERYGILLDQEIDMDYSPRYLCSRRESDVSDRGAPAVTERRRDRDRERQEVEEGGGVGRESSRRTPYSSGVGRVYMQAHPAEPTPGHAPAPGHGPAHAGPTHTQAPPPTWERAGTFSEQERMMNLENHRRAQERTMTGGLRGASNSPQDHAHDPSIQQLSHPPSRASSRESYSVAAIPSSPRTARRASLPSTRYGISPGDLFIEQQAQAILGRQGIRVRERISKDESGAQRAPAERGPAPEPPVKRHRDRAHTTTAHYMPQRGHSSDPTTYQRTAPSSQPSQPAYAHIPYPHVSAPHTHTSGPAMGHQGTHQGSHKGTPMEPQPYLAMPAPVATKLPGAPVLEVETPRRRVSADHIYTTHRETHREGRQALREEVHTEGLLKSRKAVLPSEIRRREKSVDDPQRGEPHRGPVSRQDDSTTSTAMEYESYGSGGRRTSRADSEEWDTRPRDQQQHCSSHSQDTKETGPAMPMETSHSQPSQQQQAPEPLHQHQKLQQHPQPQSQQDLQGQHGLQDQQQGDSAVYLQRGASLSQARHRSMEPAGQAGPPKPKVRTRSMSDIGVSQRSAAYRSMERAAPSREATMAAHLAREGGVAVGVLANGEVGALDTRVSVAQLRHSYLENANRKPELEPTKVELTAMEVDPAAGTADRERGTTRRPRRYITPGDIRKSSERFRTQPITSAERLESDRSRLSPTELQNPEADEEKLDERAKMSVAAKRSLFRELERTTDSVPKPRSRNPAVERRLRRVQDRARTQPITNEEVDIAHTVPAMSSQLVTVHTTVARIPSPTVVNTTMTSYSLQEVSQHGSMVRSMGEQDKKKEREREAQPEEKMEGLGPDEPDLSTLSLAEKMALFNQLSQQPSKPAAEGAGASRGDTRQRRANTRFQTQPITQGEVDQEIDPMVTSLPPPPLTNREQLQNGGGGVKLEPLSASLVRSVAAVTSQVSVAEVTTATSSDSNIHLGKSMAVPYNPTTTQERGGVRYFSLTKGGDSSSFPEPDLYSPGPPLSEQQQQQQAHSRSARERGGDRGGAPGAGRSFTGNREREEEEDVWGGGASREERESHGSSGAGGSSSKGRLHSPDRDSRQQSYQPPAPEPQPWHANSSQQESIDPPSLRHGRGELLVEPSQHRDREREREKYGSSSSISLERREHGSYLGETHSSERHTELQHTADRESTRSSRSRDLLSDTEHTSVSLRTVTTAAASRSVSHTSSTQQQQQQIQSLNQPPQTLPKLYTQSTPQTQPQENSQPPQPQHFTQAPPAQSQPKHQERERSFTQPLPKPYSQLTPQTQPKPQSLSQPPPPQTAPQTLPKPTSFPQPLVKSQSLPLDYSDDFTGHGVSDLLSPTETELSEMSAKQMSIKERLALLKKSGEEDWRNRINKKQEVVKVAVTERHSTVQGQGWEAEQTYKKKEEGMVIDEFAAVTVSDQLWEPVYSSTYFPPISLGHKCQVIDPHSQRMGEEMENQAQMSIEERKQMISTREESWVSKGKGVANDSTQYTVAARMVKKGLAASSSVISPILSPVSTKLKSNVPTIKPQEEIEARPEMNLESDKKLDKLETFLGRLNCKVAGLQETTLTVTEKAVKEVMRMDDEIFSKFYRHVADFPRMPSRIEIDEDFDAIFGTQAPKLTSAIAQHKRAVRPSRNVQSSKNPLKMLAAREDIRHEYTEQRLNIGLIESKRIKDEKMNKTSEYSDAALAGLASKENFSNVSLRSVNISEQMSNNSAVPYKNLMLMQVKGRRHIQTRLVEPRASTLNSGDCFLLVTPQHCFVWMGEFANVIEKAKASELALFIQTKKDLGCRASQIHTIEEGVNPQSPAATEFWKILRGQQTYQSAGPPEEDELFESAIVETNCIFRLLDDKLVPDDDQWGKVPRSTLLESKEVLVFDFGSEVYVWHGKEVTLAQRKVAFQLAKHLWNGTFDYTCCDINPLDPGGCNTLIPRKGQGRPDWAIFGRLTEHNETTLFKEKFLDWADTKKPQPKNTNEQETPGWECRPYDAALMLPILQTAVSTVLDGLNVGRGHGSIEGEDRMRTLEISTVSVDVWHILEFDYSRLPKQSIGQFHEGDAYVVKWKYMVSAAVGRRQNPEQRSAGPGKEKCSYFFWQGRNSTVSEKGTSALMTVELDEERGAQVQVQQGKELPCFLQCFNGGMIIHCGKREEEEENTQTEWRLYCVRGDVPVEGHLLEVVCHCGSLRSRSSMILLNVNKALIYLWHGCKAQQHTRLVGLTAAQRIKEQCPLEAGLHSSSKVTITECDEGSEPTGFWDVVGKKDRKAYDCMLQDPGKFNFTPRLFHLSSSSGEFVATEFFHPSRAPDLVSSLPFLQEDLYQASQPALFLVDNFHEVYLWQGWWPQDSESPGSARIRWDMDRKCAMETVLQYCKEKNEKKPQKSYLIHAGLEPLTFTNMFPSWEHREDIAEITEREAEVCNQIILVEDVLARLCQNTYPLAELLARPLPEGVDPLRLEIYLSDQDFEAGF</sequence>
<evidence type="ECO:0000256" key="2">
    <source>
        <dbReference type="ARBA" id="ARBA00023203"/>
    </source>
</evidence>
<evidence type="ECO:0000256" key="1">
    <source>
        <dbReference type="ARBA" id="ARBA00008418"/>
    </source>
</evidence>
<dbReference type="SUPFAM" id="SSF55753">
    <property type="entry name" value="Actin depolymerizing proteins"/>
    <property type="match status" value="5"/>
</dbReference>
<dbReference type="CDD" id="cd11289">
    <property type="entry name" value="gelsolin_S2_like"/>
    <property type="match status" value="1"/>
</dbReference>
<feature type="compositionally biased region" description="Basic and acidic residues" evidence="3">
    <location>
        <begin position="1334"/>
        <end position="1355"/>
    </location>
</feature>
<dbReference type="CDD" id="cd11293">
    <property type="entry name" value="gelsolin_S4_like"/>
    <property type="match status" value="1"/>
</dbReference>
<feature type="compositionally biased region" description="Low complexity" evidence="3">
    <location>
        <begin position="1452"/>
        <end position="1465"/>
    </location>
</feature>
<evidence type="ECO:0000259" key="4">
    <source>
        <dbReference type="PROSITE" id="PS51089"/>
    </source>
</evidence>
<comment type="similarity">
    <text evidence="1">Belongs to the villin/gelsolin family.</text>
</comment>
<dbReference type="PANTHER" id="PTHR11977:SF136">
    <property type="entry name" value="LOW QUALITY PROTEIN: SUPERVILLIN"/>
    <property type="match status" value="1"/>
</dbReference>
<gene>
    <name evidence="5" type="ORF">J4Q44_G00273480</name>
</gene>
<feature type="compositionally biased region" description="Low complexity" evidence="3">
    <location>
        <begin position="711"/>
        <end position="737"/>
    </location>
</feature>
<dbReference type="PANTHER" id="PTHR11977">
    <property type="entry name" value="VILLIN"/>
    <property type="match status" value="1"/>
</dbReference>
<feature type="compositionally biased region" description="Polar residues" evidence="3">
    <location>
        <begin position="484"/>
        <end position="500"/>
    </location>
</feature>
<dbReference type="PRINTS" id="PR00597">
    <property type="entry name" value="GELSOLIN"/>
</dbReference>
<dbReference type="InterPro" id="IPR029006">
    <property type="entry name" value="ADF-H/Gelsolin-like_dom_sf"/>
</dbReference>
<dbReference type="GO" id="GO:0008154">
    <property type="term" value="P:actin polymerization or depolymerization"/>
    <property type="evidence" value="ECO:0007669"/>
    <property type="project" value="TreeGrafter"/>
</dbReference>
<feature type="domain" description="HP" evidence="4">
    <location>
        <begin position="2650"/>
        <end position="2688"/>
    </location>
</feature>
<feature type="compositionally biased region" description="Low complexity" evidence="3">
    <location>
        <begin position="1500"/>
        <end position="1514"/>
    </location>
</feature>
<keyword evidence="2" id="KW-0009">Actin-binding</keyword>
<protein>
    <recommendedName>
        <fullName evidence="4">HP domain-containing protein</fullName>
    </recommendedName>
</protein>
<feature type="compositionally biased region" description="Basic and acidic residues" evidence="3">
    <location>
        <begin position="883"/>
        <end position="892"/>
    </location>
</feature>
<dbReference type="EMBL" id="JAGTTL010000025">
    <property type="protein sequence ID" value="KAK6302993.1"/>
    <property type="molecule type" value="Genomic_DNA"/>
</dbReference>
<dbReference type="GO" id="GO:0051015">
    <property type="term" value="F:actin filament binding"/>
    <property type="evidence" value="ECO:0007669"/>
    <property type="project" value="InterPro"/>
</dbReference>
<feature type="region of interest" description="Disordered" evidence="3">
    <location>
        <begin position="1019"/>
        <end position="1060"/>
    </location>
</feature>
<dbReference type="GO" id="GO:0005546">
    <property type="term" value="F:phosphatidylinositol-4,5-bisphosphate binding"/>
    <property type="evidence" value="ECO:0007669"/>
    <property type="project" value="TreeGrafter"/>
</dbReference>
<evidence type="ECO:0000313" key="6">
    <source>
        <dbReference type="Proteomes" id="UP001356427"/>
    </source>
</evidence>
<feature type="compositionally biased region" description="Low complexity" evidence="3">
    <location>
        <begin position="1408"/>
        <end position="1444"/>
    </location>
</feature>
<feature type="region of interest" description="Disordered" evidence="3">
    <location>
        <begin position="242"/>
        <end position="330"/>
    </location>
</feature>
<dbReference type="CDD" id="cd11280">
    <property type="entry name" value="gelsolin_like"/>
    <property type="match status" value="1"/>
</dbReference>
<feature type="region of interest" description="Disordered" evidence="3">
    <location>
        <begin position="557"/>
        <end position="792"/>
    </location>
</feature>
<feature type="compositionally biased region" description="Low complexity" evidence="3">
    <location>
        <begin position="692"/>
        <end position="701"/>
    </location>
</feature>
<feature type="compositionally biased region" description="Basic and acidic residues" evidence="3">
    <location>
        <begin position="563"/>
        <end position="599"/>
    </location>
</feature>
<feature type="compositionally biased region" description="Basic and acidic residues" evidence="3">
    <location>
        <begin position="655"/>
        <end position="670"/>
    </location>
</feature>
<feature type="compositionally biased region" description="Low complexity" evidence="3">
    <location>
        <begin position="176"/>
        <end position="187"/>
    </location>
</feature>
<name>A0AAN8L475_9TELE</name>
<dbReference type="SUPFAM" id="SSF81995">
    <property type="entry name" value="beta-sandwich domain of Sec23/24"/>
    <property type="match status" value="1"/>
</dbReference>
<feature type="region of interest" description="Disordered" evidence="3">
    <location>
        <begin position="862"/>
        <end position="927"/>
    </location>
</feature>
<feature type="region of interest" description="Disordered" evidence="3">
    <location>
        <begin position="1075"/>
        <end position="1102"/>
    </location>
</feature>
<keyword evidence="6" id="KW-1185">Reference proteome</keyword>
<reference evidence="5 6" key="1">
    <citation type="submission" date="2021-04" db="EMBL/GenBank/DDBJ databases">
        <authorList>
            <person name="De Guttry C."/>
            <person name="Zahm M."/>
            <person name="Klopp C."/>
            <person name="Cabau C."/>
            <person name="Louis A."/>
            <person name="Berthelot C."/>
            <person name="Parey E."/>
            <person name="Roest Crollius H."/>
            <person name="Montfort J."/>
            <person name="Robinson-Rechavi M."/>
            <person name="Bucao C."/>
            <person name="Bouchez O."/>
            <person name="Gislard M."/>
            <person name="Lluch J."/>
            <person name="Milhes M."/>
            <person name="Lampietro C."/>
            <person name="Lopez Roques C."/>
            <person name="Donnadieu C."/>
            <person name="Braasch I."/>
            <person name="Desvignes T."/>
            <person name="Postlethwait J."/>
            <person name="Bobe J."/>
            <person name="Wedekind C."/>
            <person name="Guiguen Y."/>
        </authorList>
    </citation>
    <scope>NUCLEOTIDE SEQUENCE [LARGE SCALE GENOMIC DNA]</scope>
    <source>
        <strain evidence="5">Cs_M1</strain>
        <tissue evidence="5">Blood</tissue>
    </source>
</reference>
<feature type="region of interest" description="Disordered" evidence="3">
    <location>
        <begin position="943"/>
        <end position="966"/>
    </location>
</feature>
<feature type="compositionally biased region" description="Polar residues" evidence="3">
    <location>
        <begin position="373"/>
        <end position="389"/>
    </location>
</feature>
<dbReference type="GO" id="GO:0015629">
    <property type="term" value="C:actin cytoskeleton"/>
    <property type="evidence" value="ECO:0007669"/>
    <property type="project" value="TreeGrafter"/>
</dbReference>
<dbReference type="Gene3D" id="3.40.20.10">
    <property type="entry name" value="Severin"/>
    <property type="match status" value="5"/>
</dbReference>